<accession>A0A5J6ZB66</accession>
<evidence type="ECO:0000256" key="5">
    <source>
        <dbReference type="SAM" id="Phobius"/>
    </source>
</evidence>
<keyword evidence="4 5" id="KW-0472">Membrane</keyword>
<reference evidence="8" key="1">
    <citation type="submission" date="2019-10" db="EMBL/GenBank/DDBJ databases">
        <title>Complete genome sequence of Corynebacterium urogenitalis DSM 108747, isolated from the genital tract of a cow.</title>
        <authorList>
            <person name="Ruckert C."/>
            <person name="Ballas P."/>
            <person name="Wagener K."/>
            <person name="Drillich M."/>
            <person name="Kaempfer P."/>
            <person name="Busse H.-J."/>
            <person name="Ehling-Schulz M."/>
        </authorList>
    </citation>
    <scope>NUCLEOTIDE SEQUENCE [LARGE SCALE GENOMIC DNA]</scope>
    <source>
        <strain evidence="8">LMM 1652</strain>
    </source>
</reference>
<feature type="domain" description="Integral membrane bound transporter" evidence="6">
    <location>
        <begin position="138"/>
        <end position="255"/>
    </location>
</feature>
<feature type="transmembrane region" description="Helical" evidence="5">
    <location>
        <begin position="118"/>
        <end position="136"/>
    </location>
</feature>
<organism evidence="7 8">
    <name type="scientific">Corynebacterium urogenitale</name>
    <dbReference type="NCBI Taxonomy" id="2487892"/>
    <lineage>
        <taxon>Bacteria</taxon>
        <taxon>Bacillati</taxon>
        <taxon>Actinomycetota</taxon>
        <taxon>Actinomycetes</taxon>
        <taxon>Mycobacteriales</taxon>
        <taxon>Corynebacteriaceae</taxon>
        <taxon>Corynebacterium</taxon>
    </lineage>
</organism>
<dbReference type="Pfam" id="PF13515">
    <property type="entry name" value="FUSC_2"/>
    <property type="match status" value="1"/>
</dbReference>
<gene>
    <name evidence="7" type="ORF">CUROG_07110</name>
</gene>
<evidence type="ECO:0000256" key="1">
    <source>
        <dbReference type="ARBA" id="ARBA00004141"/>
    </source>
</evidence>
<dbReference type="EMBL" id="CP045032">
    <property type="protein sequence ID" value="QFQ02777.1"/>
    <property type="molecule type" value="Genomic_DNA"/>
</dbReference>
<name>A0A5J6ZB66_9CORY</name>
<dbReference type="Proteomes" id="UP000326711">
    <property type="component" value="Chromosome"/>
</dbReference>
<evidence type="ECO:0000313" key="7">
    <source>
        <dbReference type="EMBL" id="QFQ02777.1"/>
    </source>
</evidence>
<feature type="transmembrane region" description="Helical" evidence="5">
    <location>
        <begin position="236"/>
        <end position="258"/>
    </location>
</feature>
<dbReference type="KEGG" id="cuo:CUROG_07110"/>
<feature type="transmembrane region" description="Helical" evidence="5">
    <location>
        <begin position="45"/>
        <end position="61"/>
    </location>
</feature>
<evidence type="ECO:0000256" key="2">
    <source>
        <dbReference type="ARBA" id="ARBA00022692"/>
    </source>
</evidence>
<protein>
    <recommendedName>
        <fullName evidence="6">Integral membrane bound transporter domain-containing protein</fullName>
    </recommendedName>
</protein>
<dbReference type="GO" id="GO:0016020">
    <property type="term" value="C:membrane"/>
    <property type="evidence" value="ECO:0007669"/>
    <property type="project" value="UniProtKB-SubCell"/>
</dbReference>
<dbReference type="AlphaFoldDB" id="A0A5J6ZB66"/>
<dbReference type="OrthoDB" id="4989419at2"/>
<comment type="subcellular location">
    <subcellularLocation>
        <location evidence="1">Membrane</location>
        <topology evidence="1">Multi-pass membrane protein</topology>
    </subcellularLocation>
</comment>
<keyword evidence="2 5" id="KW-0812">Transmembrane</keyword>
<proteinExistence type="predicted"/>
<evidence type="ECO:0000256" key="4">
    <source>
        <dbReference type="ARBA" id="ARBA00023136"/>
    </source>
</evidence>
<evidence type="ECO:0000256" key="3">
    <source>
        <dbReference type="ARBA" id="ARBA00022989"/>
    </source>
</evidence>
<dbReference type="InterPro" id="IPR049453">
    <property type="entry name" value="Memb_transporter_dom"/>
</dbReference>
<feature type="transmembrane region" description="Helical" evidence="5">
    <location>
        <begin position="165"/>
        <end position="183"/>
    </location>
</feature>
<feature type="transmembrane region" description="Helical" evidence="5">
    <location>
        <begin position="212"/>
        <end position="230"/>
    </location>
</feature>
<evidence type="ECO:0000313" key="8">
    <source>
        <dbReference type="Proteomes" id="UP000326711"/>
    </source>
</evidence>
<keyword evidence="8" id="KW-1185">Reference proteome</keyword>
<sequence precursor="true">MFVVCVTIGATMSWLGANVWVVSFISSLISSATAVVAAKCSLKPAGSIFFVFATAAVGSMHGGSGPFIAFLVAAVTAGFCVVLRALAHLLGEGPLPGTLPMTVQHFTVRELGGHGLRFFIAPLVAGSLGAVSMTMVPELSHSYWAMVASVAPISPPRYRDRLTRSVHRIIGTLAGVATAAFLLSFPSQPWQLVVWVIILQFLGEMYVGRNYAFALTFITPVALMMTQLAHPMPADMLLLTHSVETVLGAGVAMFVVAFG</sequence>
<evidence type="ECO:0000259" key="6">
    <source>
        <dbReference type="Pfam" id="PF13515"/>
    </source>
</evidence>
<keyword evidence="3 5" id="KW-1133">Transmembrane helix</keyword>
<feature type="transmembrane region" description="Helical" evidence="5">
    <location>
        <begin position="19"/>
        <end position="38"/>
    </location>
</feature>